<dbReference type="InterPro" id="IPR008271">
    <property type="entry name" value="Ser/Thr_kinase_AS"/>
</dbReference>
<dbReference type="Pfam" id="PF00139">
    <property type="entry name" value="Lectin_legB"/>
    <property type="match status" value="1"/>
</dbReference>
<dbReference type="GO" id="GO:0005524">
    <property type="term" value="F:ATP binding"/>
    <property type="evidence" value="ECO:0007669"/>
    <property type="project" value="UniProtKB-UniRule"/>
</dbReference>
<dbReference type="SUPFAM" id="SSF56112">
    <property type="entry name" value="Protein kinase-like (PK-like)"/>
    <property type="match status" value="1"/>
</dbReference>
<dbReference type="AlphaFoldDB" id="A0AAN9PM16"/>
<comment type="similarity">
    <text evidence="4">In the N-terminal section; belongs to the leguminous lectin family.</text>
</comment>
<comment type="subcellular location">
    <subcellularLocation>
        <location evidence="1">Cell membrane</location>
    </subcellularLocation>
    <subcellularLocation>
        <location evidence="2">Membrane</location>
        <topology evidence="2">Single-pass type I membrane protein</topology>
    </subcellularLocation>
</comment>
<comment type="catalytic activity">
    <reaction evidence="20">
        <text>L-threonyl-[protein] + ATP = O-phospho-L-threonyl-[protein] + ADP + H(+)</text>
        <dbReference type="Rhea" id="RHEA:46608"/>
        <dbReference type="Rhea" id="RHEA-COMP:11060"/>
        <dbReference type="Rhea" id="RHEA-COMP:11605"/>
        <dbReference type="ChEBI" id="CHEBI:15378"/>
        <dbReference type="ChEBI" id="CHEBI:30013"/>
        <dbReference type="ChEBI" id="CHEBI:30616"/>
        <dbReference type="ChEBI" id="CHEBI:61977"/>
        <dbReference type="ChEBI" id="CHEBI:456216"/>
        <dbReference type="EC" id="2.7.11.1"/>
    </reaction>
</comment>
<dbReference type="Gene3D" id="1.10.510.10">
    <property type="entry name" value="Transferase(Phosphotransferase) domain 1"/>
    <property type="match status" value="1"/>
</dbReference>
<dbReference type="PROSITE" id="PS00107">
    <property type="entry name" value="PROTEIN_KINASE_ATP"/>
    <property type="match status" value="1"/>
</dbReference>
<dbReference type="InterPro" id="IPR017441">
    <property type="entry name" value="Protein_kinase_ATP_BS"/>
</dbReference>
<evidence type="ECO:0000256" key="6">
    <source>
        <dbReference type="ARBA" id="ARBA00012513"/>
    </source>
</evidence>
<protein>
    <recommendedName>
        <fullName evidence="6">non-specific serine/threonine protein kinase</fullName>
        <ecNumber evidence="6">2.7.11.1</ecNumber>
    </recommendedName>
</protein>
<sequence>MVDQRNFDFKCHHSPSNPKLSYIPKPLSLVILSTISSSVPTFHLPLLLLCSQNMIRHKHTHPLLLLSILLLLLNSTSAIDFVFNGFNSSDVLLFGNATIDSRILTLTHHQTFSIGRALFRQKIPTKKPNSSFVYPFSTSFIFAMAPYEDTLPGHGLVFIFTPVTGIQGTSSAQHLGLFNLTNNGNGSNHVFGVEFDVFRNQEFDDISENHVGIDINSLISNVSHDAGFWPEQHGGKGQQGDESFKELKLNSGENFQVWIDYEDSLVNVTMAPVGMKKPSRTLLNVSLNLSQVFEDEMFVGFTSATGQLVESHKILGWSFSNSNFSLSDELVTNGLPSFVLPKDSIFKSKGFIAGCTIGVFFVICVLVLLVLFLVQRKQRIARKRQEMEDWELEYWPHRMAYEEIESATKEFSEENVIGVGGNGKVYKGVLSGGLEVAVKRISHENDGVREFLAEISSLGRLKQRNLVGLRGWCKKDVGNFLLVYDYMENGSLDKRVFDCDESKMLSYEERIRIIKDVAFAVFYLHEGWEAEVVHRDIKASNVLLDKDMNGRLGDFGLARMQSHGQVASTTRLVGTVGYMAPEVIRTGRASTQTDVYMFGILILEVMCGRRPLEEGKPPLVELVWQLMVQGQLELALDERLMAKGEFNVQEMERVLHLGLLCAYPEPKARPTMRQVLNVLEGKNEGGQDSEIENMDTYLLQQLKSRDTLTEYSQYFSYASHPTFQDIRHSSSMSLTWSTSIVEGR</sequence>
<dbReference type="InterPro" id="IPR000719">
    <property type="entry name" value="Prot_kinase_dom"/>
</dbReference>
<dbReference type="CDD" id="cd14066">
    <property type="entry name" value="STKc_IRAK"/>
    <property type="match status" value="1"/>
</dbReference>
<evidence type="ECO:0000256" key="3">
    <source>
        <dbReference type="ARBA" id="ARBA00007606"/>
    </source>
</evidence>
<dbReference type="GO" id="GO:0030246">
    <property type="term" value="F:carbohydrate binding"/>
    <property type="evidence" value="ECO:0007669"/>
    <property type="project" value="UniProtKB-KW"/>
</dbReference>
<evidence type="ECO:0000256" key="18">
    <source>
        <dbReference type="ARBA" id="ARBA00023170"/>
    </source>
</evidence>
<dbReference type="SMART" id="SM00220">
    <property type="entry name" value="S_TKc"/>
    <property type="match status" value="1"/>
</dbReference>
<comment type="catalytic activity">
    <reaction evidence="21">
        <text>L-seryl-[protein] + ATP = O-phospho-L-seryl-[protein] + ADP + H(+)</text>
        <dbReference type="Rhea" id="RHEA:17989"/>
        <dbReference type="Rhea" id="RHEA-COMP:9863"/>
        <dbReference type="Rhea" id="RHEA-COMP:11604"/>
        <dbReference type="ChEBI" id="CHEBI:15378"/>
        <dbReference type="ChEBI" id="CHEBI:29999"/>
        <dbReference type="ChEBI" id="CHEBI:30616"/>
        <dbReference type="ChEBI" id="CHEBI:83421"/>
        <dbReference type="ChEBI" id="CHEBI:456216"/>
        <dbReference type="EC" id="2.7.11.1"/>
    </reaction>
</comment>
<reference evidence="25 26" key="1">
    <citation type="submission" date="2024-01" db="EMBL/GenBank/DDBJ databases">
        <title>The genomes of 5 underutilized Papilionoideae crops provide insights into root nodulation and disease resistance.</title>
        <authorList>
            <person name="Yuan L."/>
        </authorList>
    </citation>
    <scope>NUCLEOTIDE SEQUENCE [LARGE SCALE GENOMIC DNA]</scope>
    <source>
        <strain evidence="25">LY-2023</strain>
        <tissue evidence="25">Leaf</tissue>
    </source>
</reference>
<evidence type="ECO:0000256" key="20">
    <source>
        <dbReference type="ARBA" id="ARBA00047899"/>
    </source>
</evidence>
<dbReference type="InterPro" id="IPR050528">
    <property type="entry name" value="L-type_Lectin-RKs"/>
</dbReference>
<feature type="binding site" evidence="22">
    <location>
        <position position="439"/>
    </location>
    <ligand>
        <name>ATP</name>
        <dbReference type="ChEBI" id="CHEBI:30616"/>
    </ligand>
</feature>
<evidence type="ECO:0000256" key="2">
    <source>
        <dbReference type="ARBA" id="ARBA00004479"/>
    </source>
</evidence>
<dbReference type="GO" id="GO:0004674">
    <property type="term" value="F:protein serine/threonine kinase activity"/>
    <property type="evidence" value="ECO:0007669"/>
    <property type="project" value="UniProtKB-KW"/>
</dbReference>
<evidence type="ECO:0000256" key="15">
    <source>
        <dbReference type="ARBA" id="ARBA00022840"/>
    </source>
</evidence>
<dbReference type="InterPro" id="IPR011009">
    <property type="entry name" value="Kinase-like_dom_sf"/>
</dbReference>
<dbReference type="EMBL" id="JAYKXN010000003">
    <property type="protein sequence ID" value="KAK7302793.1"/>
    <property type="molecule type" value="Genomic_DNA"/>
</dbReference>
<feature type="transmembrane region" description="Helical" evidence="23">
    <location>
        <begin position="27"/>
        <end position="51"/>
    </location>
</feature>
<evidence type="ECO:0000256" key="16">
    <source>
        <dbReference type="ARBA" id="ARBA00022989"/>
    </source>
</evidence>
<keyword evidence="8" id="KW-0723">Serine/threonine-protein kinase</keyword>
<dbReference type="GO" id="GO:0002229">
    <property type="term" value="P:defense response to oomycetes"/>
    <property type="evidence" value="ECO:0007669"/>
    <property type="project" value="UniProtKB-ARBA"/>
</dbReference>
<proteinExistence type="inferred from homology"/>
<dbReference type="PANTHER" id="PTHR27007">
    <property type="match status" value="1"/>
</dbReference>
<keyword evidence="15 22" id="KW-0067">ATP-binding</keyword>
<dbReference type="FunFam" id="1.10.510.10:FF:000108">
    <property type="entry name" value="L-type lectin-domain containing receptor kinase S.4"/>
    <property type="match status" value="1"/>
</dbReference>
<dbReference type="InterPro" id="IPR001220">
    <property type="entry name" value="Legume_lectin_dom"/>
</dbReference>
<organism evidence="25 26">
    <name type="scientific">Clitoria ternatea</name>
    <name type="common">Butterfly pea</name>
    <dbReference type="NCBI Taxonomy" id="43366"/>
    <lineage>
        <taxon>Eukaryota</taxon>
        <taxon>Viridiplantae</taxon>
        <taxon>Streptophyta</taxon>
        <taxon>Embryophyta</taxon>
        <taxon>Tracheophyta</taxon>
        <taxon>Spermatophyta</taxon>
        <taxon>Magnoliopsida</taxon>
        <taxon>eudicotyledons</taxon>
        <taxon>Gunneridae</taxon>
        <taxon>Pentapetalae</taxon>
        <taxon>rosids</taxon>
        <taxon>fabids</taxon>
        <taxon>Fabales</taxon>
        <taxon>Fabaceae</taxon>
        <taxon>Papilionoideae</taxon>
        <taxon>50 kb inversion clade</taxon>
        <taxon>NPAAA clade</taxon>
        <taxon>indigoferoid/millettioid clade</taxon>
        <taxon>Phaseoleae</taxon>
        <taxon>Clitoria</taxon>
    </lineage>
</organism>
<evidence type="ECO:0000256" key="4">
    <source>
        <dbReference type="ARBA" id="ARBA00008536"/>
    </source>
</evidence>
<gene>
    <name evidence="25" type="ORF">RJT34_13689</name>
</gene>
<name>A0AAN9PM16_CLITE</name>
<dbReference type="Proteomes" id="UP001359559">
    <property type="component" value="Unassembled WGS sequence"/>
</dbReference>
<evidence type="ECO:0000256" key="11">
    <source>
        <dbReference type="ARBA" id="ARBA00022729"/>
    </source>
</evidence>
<dbReference type="Gene3D" id="3.30.200.20">
    <property type="entry name" value="Phosphorylase Kinase, domain 1"/>
    <property type="match status" value="1"/>
</dbReference>
<dbReference type="PROSITE" id="PS50011">
    <property type="entry name" value="PROTEIN_KINASE_DOM"/>
    <property type="match status" value="1"/>
</dbReference>
<evidence type="ECO:0000259" key="24">
    <source>
        <dbReference type="PROSITE" id="PS50011"/>
    </source>
</evidence>
<feature type="transmembrane region" description="Helical" evidence="23">
    <location>
        <begin position="351"/>
        <end position="374"/>
    </location>
</feature>
<evidence type="ECO:0000256" key="23">
    <source>
        <dbReference type="SAM" id="Phobius"/>
    </source>
</evidence>
<keyword evidence="13 22" id="KW-0547">Nucleotide-binding</keyword>
<keyword evidence="26" id="KW-1185">Reference proteome</keyword>
<dbReference type="GO" id="GO:0005886">
    <property type="term" value="C:plasma membrane"/>
    <property type="evidence" value="ECO:0007669"/>
    <property type="project" value="UniProtKB-SubCell"/>
</dbReference>
<dbReference type="Gene3D" id="2.60.120.200">
    <property type="match status" value="1"/>
</dbReference>
<dbReference type="PROSITE" id="PS00108">
    <property type="entry name" value="PROTEIN_KINASE_ST"/>
    <property type="match status" value="1"/>
</dbReference>
<dbReference type="Pfam" id="PF00069">
    <property type="entry name" value="Pkinase"/>
    <property type="match status" value="1"/>
</dbReference>
<evidence type="ECO:0000256" key="13">
    <source>
        <dbReference type="ARBA" id="ARBA00022741"/>
    </source>
</evidence>
<keyword evidence="18" id="KW-0675">Receptor</keyword>
<keyword evidence="7" id="KW-1003">Cell membrane</keyword>
<comment type="similarity">
    <text evidence="5">In the C-terminal section; belongs to the protein kinase superfamily. Ser/Thr protein kinase family.</text>
</comment>
<evidence type="ECO:0000256" key="1">
    <source>
        <dbReference type="ARBA" id="ARBA00004236"/>
    </source>
</evidence>
<dbReference type="GO" id="GO:0042742">
    <property type="term" value="P:defense response to bacterium"/>
    <property type="evidence" value="ECO:0007669"/>
    <property type="project" value="UniProtKB-ARBA"/>
</dbReference>
<evidence type="ECO:0000256" key="8">
    <source>
        <dbReference type="ARBA" id="ARBA00022527"/>
    </source>
</evidence>
<keyword evidence="9" id="KW-0808">Transferase</keyword>
<evidence type="ECO:0000313" key="25">
    <source>
        <dbReference type="EMBL" id="KAK7302793.1"/>
    </source>
</evidence>
<keyword evidence="16 23" id="KW-1133">Transmembrane helix</keyword>
<comment type="caution">
    <text evidence="25">The sequence shown here is derived from an EMBL/GenBank/DDBJ whole genome shotgun (WGS) entry which is preliminary data.</text>
</comment>
<evidence type="ECO:0000256" key="9">
    <source>
        <dbReference type="ARBA" id="ARBA00022679"/>
    </source>
</evidence>
<keyword evidence="19" id="KW-0325">Glycoprotein</keyword>
<evidence type="ECO:0000256" key="12">
    <source>
        <dbReference type="ARBA" id="ARBA00022734"/>
    </source>
</evidence>
<dbReference type="SUPFAM" id="SSF49899">
    <property type="entry name" value="Concanavalin A-like lectins/glucanases"/>
    <property type="match status" value="1"/>
</dbReference>
<evidence type="ECO:0000256" key="5">
    <source>
        <dbReference type="ARBA" id="ARBA00010217"/>
    </source>
</evidence>
<dbReference type="FunFam" id="3.30.200.20:FF:000621">
    <property type="entry name" value="Putative L-type lectin-domain containing receptor kinase VII.2"/>
    <property type="match status" value="1"/>
</dbReference>
<evidence type="ECO:0000256" key="17">
    <source>
        <dbReference type="ARBA" id="ARBA00023136"/>
    </source>
</evidence>
<evidence type="ECO:0000256" key="14">
    <source>
        <dbReference type="ARBA" id="ARBA00022777"/>
    </source>
</evidence>
<dbReference type="CDD" id="cd06899">
    <property type="entry name" value="lectin_legume_LecRK_Arcelin_ConA"/>
    <property type="match status" value="1"/>
</dbReference>
<evidence type="ECO:0000256" key="22">
    <source>
        <dbReference type="PROSITE-ProRule" id="PRU10141"/>
    </source>
</evidence>
<feature type="transmembrane region" description="Helical" evidence="23">
    <location>
        <begin position="63"/>
        <end position="83"/>
    </location>
</feature>
<dbReference type="InterPro" id="IPR013320">
    <property type="entry name" value="ConA-like_dom_sf"/>
</dbReference>
<keyword evidence="11" id="KW-0732">Signal</keyword>
<evidence type="ECO:0000256" key="19">
    <source>
        <dbReference type="ARBA" id="ARBA00023180"/>
    </source>
</evidence>
<comment type="similarity">
    <text evidence="3">Belongs to the leguminous lectin family.</text>
</comment>
<keyword evidence="14" id="KW-0418">Kinase</keyword>
<dbReference type="EC" id="2.7.11.1" evidence="6"/>
<feature type="domain" description="Protein kinase" evidence="24">
    <location>
        <begin position="411"/>
        <end position="698"/>
    </location>
</feature>
<keyword evidence="10 23" id="KW-0812">Transmembrane</keyword>
<evidence type="ECO:0000256" key="10">
    <source>
        <dbReference type="ARBA" id="ARBA00022692"/>
    </source>
</evidence>
<evidence type="ECO:0000313" key="26">
    <source>
        <dbReference type="Proteomes" id="UP001359559"/>
    </source>
</evidence>
<keyword evidence="12" id="KW-0430">Lectin</keyword>
<accession>A0AAN9PM16</accession>
<keyword evidence="17 23" id="KW-0472">Membrane</keyword>
<evidence type="ECO:0000256" key="21">
    <source>
        <dbReference type="ARBA" id="ARBA00048679"/>
    </source>
</evidence>
<dbReference type="FunFam" id="2.60.120.200:FF:000086">
    <property type="entry name" value="L-type lectin-domain containing receptor kinase S.4"/>
    <property type="match status" value="1"/>
</dbReference>
<evidence type="ECO:0000256" key="7">
    <source>
        <dbReference type="ARBA" id="ARBA00022475"/>
    </source>
</evidence>